<reference evidence="6 7" key="1">
    <citation type="submission" date="2024-05" db="EMBL/GenBank/DDBJ databases">
        <authorList>
            <consortium name="Candidatus Magnetaquicoccaceae bacterium FCR-1 genome sequencing consortium"/>
            <person name="Shimoshige H."/>
            <person name="Shimamura S."/>
            <person name="Taoka A."/>
            <person name="Kobayashi H."/>
            <person name="Maekawa T."/>
        </authorList>
    </citation>
    <scope>NUCLEOTIDE SEQUENCE [LARGE SCALE GENOMIC DNA]</scope>
    <source>
        <strain evidence="6 7">FCR-1</strain>
    </source>
</reference>
<dbReference type="InterPro" id="IPR019734">
    <property type="entry name" value="TPR_rpt"/>
</dbReference>
<evidence type="ECO:0000313" key="7">
    <source>
        <dbReference type="Proteomes" id="UP001628193"/>
    </source>
</evidence>
<gene>
    <name evidence="6" type="primary">cnoX</name>
    <name evidence="6" type="ORF">SIID45300_00350</name>
</gene>
<dbReference type="PRINTS" id="PR00421">
    <property type="entry name" value="THIOREDOXIN"/>
</dbReference>
<dbReference type="SUPFAM" id="SSF52833">
    <property type="entry name" value="Thioredoxin-like"/>
    <property type="match status" value="1"/>
</dbReference>
<dbReference type="SUPFAM" id="SSF48452">
    <property type="entry name" value="TPR-like"/>
    <property type="match status" value="1"/>
</dbReference>
<dbReference type="InterPro" id="IPR013766">
    <property type="entry name" value="Thioredoxin_domain"/>
</dbReference>
<dbReference type="PANTHER" id="PTHR45663">
    <property type="entry name" value="GEO12009P1"/>
    <property type="match status" value="1"/>
</dbReference>
<protein>
    <submittedName>
        <fullName evidence="6">Chaperedoxin</fullName>
    </submittedName>
</protein>
<dbReference type="CDD" id="cd02947">
    <property type="entry name" value="TRX_family"/>
    <property type="match status" value="1"/>
</dbReference>
<dbReference type="RefSeq" id="WP_420903760.1">
    <property type="nucleotide sequence ID" value="NZ_BAAFGK010000001.1"/>
</dbReference>
<dbReference type="InterPro" id="IPR036249">
    <property type="entry name" value="Thioredoxin-like_sf"/>
</dbReference>
<keyword evidence="1" id="KW-0813">Transport</keyword>
<dbReference type="Proteomes" id="UP001628193">
    <property type="component" value="Unassembled WGS sequence"/>
</dbReference>
<organism evidence="6 7">
    <name type="scientific">Candidatus Magnetaquiglobus chichijimensis</name>
    <dbReference type="NCBI Taxonomy" id="3141448"/>
    <lineage>
        <taxon>Bacteria</taxon>
        <taxon>Pseudomonadati</taxon>
        <taxon>Pseudomonadota</taxon>
        <taxon>Magnetococcia</taxon>
        <taxon>Magnetococcales</taxon>
        <taxon>Candidatus Magnetaquicoccaceae</taxon>
        <taxon>Candidatus Magnetaquiglobus</taxon>
    </lineage>
</organism>
<feature type="domain" description="Thioredoxin" evidence="5">
    <location>
        <begin position="1"/>
        <end position="113"/>
    </location>
</feature>
<evidence type="ECO:0000256" key="2">
    <source>
        <dbReference type="ARBA" id="ARBA00022982"/>
    </source>
</evidence>
<sequence length="285" mass="31356">MSESMWIRDVDGASFERDVLEGSRSVPVLVDFWASWCGPCRTLGPILEKLAVEMDGRFQLARIDADRDPELARRHGVRGIPAVKLFVDGEVVDEFTGALPESQVRRFLDQALPGEADKLAGAGRSAEAANAWDRAADLYRQALELDGAHAEALLGMARVALESGDPEGARTALERLKPKDRERVEAKTLIARLAFGVAEADLDVLRARVAESPEDPEARMALGEALVAREQYAEGMDCFLEVVRRDRSHGDDAGRRALLRVFDLLGPGHPLIRSYRQKLSALLFA</sequence>
<evidence type="ECO:0000313" key="6">
    <source>
        <dbReference type="EMBL" id="GAB0056050.1"/>
    </source>
</evidence>
<proteinExistence type="predicted"/>
<dbReference type="Gene3D" id="3.40.30.10">
    <property type="entry name" value="Glutaredoxin"/>
    <property type="match status" value="1"/>
</dbReference>
<keyword evidence="2" id="KW-0249">Electron transport</keyword>
<comment type="caution">
    <text evidence="6">The sequence shown here is derived from an EMBL/GenBank/DDBJ whole genome shotgun (WGS) entry which is preliminary data.</text>
</comment>
<accession>A0ABQ0C578</accession>
<dbReference type="SMART" id="SM00028">
    <property type="entry name" value="TPR"/>
    <property type="match status" value="3"/>
</dbReference>
<dbReference type="Pfam" id="PF14561">
    <property type="entry name" value="TPR_20"/>
    <property type="match status" value="1"/>
</dbReference>
<dbReference type="PANTHER" id="PTHR45663:SF11">
    <property type="entry name" value="GEO12009P1"/>
    <property type="match status" value="1"/>
</dbReference>
<evidence type="ECO:0000256" key="4">
    <source>
        <dbReference type="ARBA" id="ARBA00023284"/>
    </source>
</evidence>
<dbReference type="Pfam" id="PF00085">
    <property type="entry name" value="Thioredoxin"/>
    <property type="match status" value="1"/>
</dbReference>
<evidence type="ECO:0000256" key="3">
    <source>
        <dbReference type="ARBA" id="ARBA00023157"/>
    </source>
</evidence>
<dbReference type="InterPro" id="IPR017937">
    <property type="entry name" value="Thioredoxin_CS"/>
</dbReference>
<dbReference type="EMBL" id="BAAFGK010000001">
    <property type="protein sequence ID" value="GAB0056050.1"/>
    <property type="molecule type" value="Genomic_DNA"/>
</dbReference>
<dbReference type="PROSITE" id="PS00194">
    <property type="entry name" value="THIOREDOXIN_1"/>
    <property type="match status" value="1"/>
</dbReference>
<dbReference type="InterPro" id="IPR011990">
    <property type="entry name" value="TPR-like_helical_dom_sf"/>
</dbReference>
<dbReference type="Pfam" id="PF14559">
    <property type="entry name" value="TPR_19"/>
    <property type="match status" value="1"/>
</dbReference>
<dbReference type="PROSITE" id="PS51352">
    <property type="entry name" value="THIOREDOXIN_2"/>
    <property type="match status" value="1"/>
</dbReference>
<name>A0ABQ0C578_9PROT</name>
<dbReference type="Gene3D" id="1.25.40.10">
    <property type="entry name" value="Tetratricopeptide repeat domain"/>
    <property type="match status" value="2"/>
</dbReference>
<keyword evidence="7" id="KW-1185">Reference proteome</keyword>
<keyword evidence="4" id="KW-0676">Redox-active center</keyword>
<evidence type="ECO:0000256" key="1">
    <source>
        <dbReference type="ARBA" id="ARBA00022448"/>
    </source>
</evidence>
<reference evidence="6 7" key="2">
    <citation type="submission" date="2024-09" db="EMBL/GenBank/DDBJ databases">
        <title>Draft genome sequence of Candidatus Magnetaquicoccaceae bacterium FCR-1.</title>
        <authorList>
            <person name="Shimoshige H."/>
            <person name="Shimamura S."/>
            <person name="Taoka A."/>
            <person name="Kobayashi H."/>
            <person name="Maekawa T."/>
        </authorList>
    </citation>
    <scope>NUCLEOTIDE SEQUENCE [LARGE SCALE GENOMIC DNA]</scope>
    <source>
        <strain evidence="6 7">FCR-1</strain>
    </source>
</reference>
<evidence type="ECO:0000259" key="5">
    <source>
        <dbReference type="PROSITE" id="PS51352"/>
    </source>
</evidence>
<keyword evidence="3" id="KW-1015">Disulfide bond</keyword>